<sequence length="333" mass="37859">GFACASVRSCEVITNQSWPGVNAQYKTNTVLQYDEDFNVIEWGARALVGETRQRRNRVRKLPRPVELFKLHLGKVPENEKPELPRGLSPERAIADYLGKMAEAAAIHCMKVLKDHGLKTGATYLVVDCGGGTVDLTVRKLLSNNQLSETTERSGDFCGGTYVDRNFIEYLKRSVGEYAISSLKEKHYGQFYYVIQQFCERVKIPFTGNPADFRTFEFDLLKYCDSLIQYLNSETKNELEDEDWVIDINYETVKSFFDPVVDQIIDLIDDQLKKIHQCSIIFLVGGFIAAITRGAVEYGLDTDAIKTRVLKWTYGIEVSKEFKEGDPPSRKTSK</sequence>
<dbReference type="EMBL" id="CAJVQC010031937">
    <property type="protein sequence ID" value="CAG8749840.1"/>
    <property type="molecule type" value="Genomic_DNA"/>
</dbReference>
<reference evidence="1" key="1">
    <citation type="submission" date="2021-06" db="EMBL/GenBank/DDBJ databases">
        <authorList>
            <person name="Kallberg Y."/>
            <person name="Tangrot J."/>
            <person name="Rosling A."/>
        </authorList>
    </citation>
    <scope>NUCLEOTIDE SEQUENCE</scope>
    <source>
        <strain evidence="1">MA461A</strain>
    </source>
</reference>
<feature type="non-terminal residue" evidence="1">
    <location>
        <position position="333"/>
    </location>
</feature>
<dbReference type="Proteomes" id="UP000789920">
    <property type="component" value="Unassembled WGS sequence"/>
</dbReference>
<accession>A0ACA9QFZ5</accession>
<keyword evidence="2" id="KW-1185">Reference proteome</keyword>
<organism evidence="1 2">
    <name type="scientific">Racocetra persica</name>
    <dbReference type="NCBI Taxonomy" id="160502"/>
    <lineage>
        <taxon>Eukaryota</taxon>
        <taxon>Fungi</taxon>
        <taxon>Fungi incertae sedis</taxon>
        <taxon>Mucoromycota</taxon>
        <taxon>Glomeromycotina</taxon>
        <taxon>Glomeromycetes</taxon>
        <taxon>Diversisporales</taxon>
        <taxon>Gigasporaceae</taxon>
        <taxon>Racocetra</taxon>
    </lineage>
</organism>
<proteinExistence type="predicted"/>
<evidence type="ECO:0000313" key="1">
    <source>
        <dbReference type="EMBL" id="CAG8749840.1"/>
    </source>
</evidence>
<protein>
    <submittedName>
        <fullName evidence="1">3221_t:CDS:1</fullName>
    </submittedName>
</protein>
<comment type="caution">
    <text evidence="1">The sequence shown here is derived from an EMBL/GenBank/DDBJ whole genome shotgun (WGS) entry which is preliminary data.</text>
</comment>
<gene>
    <name evidence="1" type="ORF">RPERSI_LOCUS14065</name>
</gene>
<evidence type="ECO:0000313" key="2">
    <source>
        <dbReference type="Proteomes" id="UP000789920"/>
    </source>
</evidence>
<name>A0ACA9QFZ5_9GLOM</name>
<feature type="non-terminal residue" evidence="1">
    <location>
        <position position="1"/>
    </location>
</feature>